<keyword evidence="3" id="KW-0285">Flavoprotein</keyword>
<dbReference type="PIRSF" id="PIRSF000196">
    <property type="entry name" value="Pro_dehydrog"/>
    <property type="match status" value="1"/>
</dbReference>
<dbReference type="SUPFAM" id="SSF51730">
    <property type="entry name" value="FAD-linked oxidoreductase"/>
    <property type="match status" value="1"/>
</dbReference>
<feature type="binding site" evidence="9">
    <location>
        <begin position="230"/>
        <end position="231"/>
    </location>
    <ligand>
        <name>FAD</name>
        <dbReference type="ChEBI" id="CHEBI:57692"/>
    </ligand>
</feature>
<evidence type="ECO:0000256" key="4">
    <source>
        <dbReference type="ARBA" id="ARBA00022741"/>
    </source>
</evidence>
<dbReference type="Pfam" id="PF01619">
    <property type="entry name" value="Pro_dh"/>
    <property type="match status" value="1"/>
</dbReference>
<dbReference type="Gene3D" id="3.20.20.220">
    <property type="match status" value="1"/>
</dbReference>
<feature type="binding site" evidence="9">
    <location>
        <position position="167"/>
    </location>
    <ligand>
        <name>FAD</name>
        <dbReference type="ChEBI" id="CHEBI:57692"/>
    </ligand>
</feature>
<evidence type="ECO:0000256" key="7">
    <source>
        <dbReference type="ARBA" id="ARBA00023062"/>
    </source>
</evidence>
<keyword evidence="6" id="KW-0560">Oxidoreductase</keyword>
<comment type="caution">
    <text evidence="11">The sequence shown here is derived from an EMBL/GenBank/DDBJ whole genome shotgun (WGS) entry which is preliminary data.</text>
</comment>
<evidence type="ECO:0000256" key="1">
    <source>
        <dbReference type="ARBA" id="ARBA00004739"/>
    </source>
</evidence>
<keyword evidence="7" id="KW-0642">Proline metabolism</keyword>
<feature type="domain" description="Proline dehydrogenase" evidence="10">
    <location>
        <begin position="53"/>
        <end position="296"/>
    </location>
</feature>
<dbReference type="GO" id="GO:0004657">
    <property type="term" value="F:proline dehydrogenase activity"/>
    <property type="evidence" value="ECO:0007669"/>
    <property type="project" value="UniProtKB-EC"/>
</dbReference>
<comment type="cofactor">
    <cofactor evidence="9">
        <name>FAD</name>
        <dbReference type="ChEBI" id="CHEBI:57692"/>
    </cofactor>
    <text evidence="9">Binds 1 FAD per subunit.</text>
</comment>
<accession>A0A420BKP0</accession>
<dbReference type="RefSeq" id="WP_120258853.1">
    <property type="nucleotide sequence ID" value="NZ_RAPY01000001.1"/>
</dbReference>
<comment type="catalytic activity">
    <reaction evidence="8">
        <text>L-proline + a quinone = (S)-1-pyrroline-5-carboxylate + a quinol + H(+)</text>
        <dbReference type="Rhea" id="RHEA:23784"/>
        <dbReference type="ChEBI" id="CHEBI:15378"/>
        <dbReference type="ChEBI" id="CHEBI:17388"/>
        <dbReference type="ChEBI" id="CHEBI:24646"/>
        <dbReference type="ChEBI" id="CHEBI:60039"/>
        <dbReference type="ChEBI" id="CHEBI:132124"/>
        <dbReference type="EC" id="1.5.5.2"/>
    </reaction>
</comment>
<sequence length="312" mass="35611">MEQLLTAGAEALRKAALNEDAKAYILNNEALYKLMKKAADRYIGGENLTETLTKVKASNDSGFKCSIEYMGESTRTIHEAEKATTEFLGICDAIQQHNLNSTISLDLSHIGLEISENLCYENLSNICESAKGKEVIISAEGTERTDNILKLYQKGSKEFSNLSITLQAYLHRTTDDFDAMCKERGRIRIVKGAFETAKGLSLPRGQELNERYLYYVEQLLSKSHLCSIATHHHEIQQEVKKLIDRLQPAKKCYEFESLYGIQTEQLAQLRDEGYPTKLYFVYGQEWYLYLCNRLAEYPLNLFRALQDIVETQ</sequence>
<dbReference type="GO" id="GO:0000166">
    <property type="term" value="F:nucleotide binding"/>
    <property type="evidence" value="ECO:0007669"/>
    <property type="project" value="UniProtKB-KW"/>
</dbReference>
<comment type="pathway">
    <text evidence="1">Amino-acid degradation; L-proline degradation into L-glutamate; L-glutamate from L-proline: step 1/2.</text>
</comment>
<dbReference type="GO" id="GO:0010133">
    <property type="term" value="P:L-proline catabolic process to L-glutamate"/>
    <property type="evidence" value="ECO:0007669"/>
    <property type="project" value="UniProtKB-UniPathway"/>
</dbReference>
<dbReference type="AlphaFoldDB" id="A0A420BKP0"/>
<evidence type="ECO:0000256" key="9">
    <source>
        <dbReference type="PIRSR" id="PIRSR000196-2"/>
    </source>
</evidence>
<dbReference type="InterPro" id="IPR008219">
    <property type="entry name" value="PRODH_bac_arc"/>
</dbReference>
<dbReference type="EC" id="1.5.5.2" evidence="2"/>
<dbReference type="OrthoDB" id="9773461at2"/>
<gene>
    <name evidence="11" type="ORF">DFQ12_2169</name>
</gene>
<evidence type="ECO:0000313" key="12">
    <source>
        <dbReference type="Proteomes" id="UP000286246"/>
    </source>
</evidence>
<evidence type="ECO:0000256" key="2">
    <source>
        <dbReference type="ARBA" id="ARBA00012695"/>
    </source>
</evidence>
<feature type="binding site" evidence="9">
    <location>
        <begin position="191"/>
        <end position="193"/>
    </location>
    <ligand>
        <name>FAD</name>
        <dbReference type="ChEBI" id="CHEBI:57692"/>
    </ligand>
</feature>
<keyword evidence="4 9" id="KW-0547">Nucleotide-binding</keyword>
<dbReference type="PANTHER" id="PTHR13914:SF0">
    <property type="entry name" value="PROLINE DEHYDROGENASE 1, MITOCHONDRIAL"/>
    <property type="match status" value="1"/>
</dbReference>
<dbReference type="Proteomes" id="UP000286246">
    <property type="component" value="Unassembled WGS sequence"/>
</dbReference>
<evidence type="ECO:0000256" key="3">
    <source>
        <dbReference type="ARBA" id="ARBA00022630"/>
    </source>
</evidence>
<dbReference type="EMBL" id="RAPY01000001">
    <property type="protein sequence ID" value="RKE57283.1"/>
    <property type="molecule type" value="Genomic_DNA"/>
</dbReference>
<dbReference type="InterPro" id="IPR002872">
    <property type="entry name" value="Proline_DH_dom"/>
</dbReference>
<organism evidence="11 12">
    <name type="scientific">Sphingobacterium detergens</name>
    <dbReference type="NCBI Taxonomy" id="1145106"/>
    <lineage>
        <taxon>Bacteria</taxon>
        <taxon>Pseudomonadati</taxon>
        <taxon>Bacteroidota</taxon>
        <taxon>Sphingobacteriia</taxon>
        <taxon>Sphingobacteriales</taxon>
        <taxon>Sphingobacteriaceae</taxon>
        <taxon>Sphingobacterium</taxon>
    </lineage>
</organism>
<dbReference type="PANTHER" id="PTHR13914">
    <property type="entry name" value="PROLINE OXIDASE"/>
    <property type="match status" value="1"/>
</dbReference>
<dbReference type="UniPathway" id="UPA00261">
    <property type="reaction ID" value="UER00373"/>
</dbReference>
<dbReference type="InterPro" id="IPR015659">
    <property type="entry name" value="Proline_oxidase"/>
</dbReference>
<evidence type="ECO:0000313" key="11">
    <source>
        <dbReference type="EMBL" id="RKE57283.1"/>
    </source>
</evidence>
<evidence type="ECO:0000256" key="5">
    <source>
        <dbReference type="ARBA" id="ARBA00022827"/>
    </source>
</evidence>
<reference evidence="11 12" key="1">
    <citation type="submission" date="2018-09" db="EMBL/GenBank/DDBJ databases">
        <title>Genomic Encyclopedia of Type Strains, Phase III (KMG-III): the genomes of soil and plant-associated and newly described type strains.</title>
        <authorList>
            <person name="Whitman W."/>
        </authorList>
    </citation>
    <scope>NUCLEOTIDE SEQUENCE [LARGE SCALE GENOMIC DNA]</scope>
    <source>
        <strain evidence="11 12">CECT 7938</strain>
    </source>
</reference>
<evidence type="ECO:0000256" key="6">
    <source>
        <dbReference type="ARBA" id="ARBA00023002"/>
    </source>
</evidence>
<keyword evidence="12" id="KW-1185">Reference proteome</keyword>
<evidence type="ECO:0000256" key="8">
    <source>
        <dbReference type="ARBA" id="ARBA00048779"/>
    </source>
</evidence>
<keyword evidence="5 9" id="KW-0274">FAD</keyword>
<name>A0A420BKP0_SPHD1</name>
<evidence type="ECO:0000259" key="10">
    <source>
        <dbReference type="Pfam" id="PF01619"/>
    </source>
</evidence>
<dbReference type="InterPro" id="IPR029041">
    <property type="entry name" value="FAD-linked_oxidoreductase-like"/>
</dbReference>
<protein>
    <recommendedName>
        <fullName evidence="2">proline dehydrogenase</fullName>
        <ecNumber evidence="2">1.5.5.2</ecNumber>
    </recommendedName>
</protein>
<proteinExistence type="predicted"/>